<comment type="similarity">
    <text evidence="1 2">Belongs to the UPF0250 family.</text>
</comment>
<evidence type="ECO:0000256" key="1">
    <source>
        <dbReference type="ARBA" id="ARBA00008460"/>
    </source>
</evidence>
<dbReference type="HAMAP" id="MF_00659">
    <property type="entry name" value="UPF0250"/>
    <property type="match status" value="1"/>
</dbReference>
<dbReference type="Pfam" id="PF04359">
    <property type="entry name" value="DUF493"/>
    <property type="match status" value="1"/>
</dbReference>
<accession>A0A7W4W4B0</accession>
<evidence type="ECO:0000313" key="4">
    <source>
        <dbReference type="Proteomes" id="UP000537130"/>
    </source>
</evidence>
<dbReference type="RefSeq" id="WP_183409821.1">
    <property type="nucleotide sequence ID" value="NZ_JACHWY010000001.1"/>
</dbReference>
<dbReference type="Gene3D" id="3.30.70.260">
    <property type="match status" value="1"/>
</dbReference>
<dbReference type="InterPro" id="IPR027471">
    <property type="entry name" value="YbeD-like_sf"/>
</dbReference>
<organism evidence="3 4">
    <name type="scientific">Litorivivens lipolytica</name>
    <dbReference type="NCBI Taxonomy" id="1524264"/>
    <lineage>
        <taxon>Bacteria</taxon>
        <taxon>Pseudomonadati</taxon>
        <taxon>Pseudomonadota</taxon>
        <taxon>Gammaproteobacteria</taxon>
        <taxon>Litorivivens</taxon>
    </lineage>
</organism>
<protein>
    <recommendedName>
        <fullName evidence="2">UPF0250 protein FHR99_001418</fullName>
    </recommendedName>
</protein>
<name>A0A7W4W4B0_9GAMM</name>
<dbReference type="EMBL" id="JACHWY010000001">
    <property type="protein sequence ID" value="MBB3047182.1"/>
    <property type="molecule type" value="Genomic_DNA"/>
</dbReference>
<reference evidence="3 4" key="1">
    <citation type="submission" date="2020-08" db="EMBL/GenBank/DDBJ databases">
        <title>Genomic Encyclopedia of Type Strains, Phase III (KMG-III): the genomes of soil and plant-associated and newly described type strains.</title>
        <authorList>
            <person name="Whitman W."/>
        </authorList>
    </citation>
    <scope>NUCLEOTIDE SEQUENCE [LARGE SCALE GENOMIC DNA]</scope>
    <source>
        <strain evidence="3 4">CECT 8654</strain>
    </source>
</reference>
<keyword evidence="4" id="KW-1185">Reference proteome</keyword>
<dbReference type="PANTHER" id="PTHR38036">
    <property type="entry name" value="UPF0250 PROTEIN YBED"/>
    <property type="match status" value="1"/>
</dbReference>
<proteinExistence type="inferred from homology"/>
<dbReference type="InterPro" id="IPR007454">
    <property type="entry name" value="UPF0250_YbeD-like"/>
</dbReference>
<dbReference type="PANTHER" id="PTHR38036:SF1">
    <property type="entry name" value="UPF0250 PROTEIN YBED"/>
    <property type="match status" value="1"/>
</dbReference>
<dbReference type="Proteomes" id="UP000537130">
    <property type="component" value="Unassembled WGS sequence"/>
</dbReference>
<dbReference type="GO" id="GO:0005829">
    <property type="term" value="C:cytosol"/>
    <property type="evidence" value="ECO:0007669"/>
    <property type="project" value="TreeGrafter"/>
</dbReference>
<dbReference type="AlphaFoldDB" id="A0A7W4W4B0"/>
<evidence type="ECO:0000313" key="3">
    <source>
        <dbReference type="EMBL" id="MBB3047182.1"/>
    </source>
</evidence>
<evidence type="ECO:0000256" key="2">
    <source>
        <dbReference type="HAMAP-Rule" id="MF_00659"/>
    </source>
</evidence>
<sequence length="89" mass="9743">MSDPEAPKIEFPCAYPIKVMGDAEPDFRDMVVEVMSGFCGPIDDRDVSVKLSRTGKFSSVTVTITATGERQLQSIFEALKATGRVQMVL</sequence>
<dbReference type="SUPFAM" id="SSF117991">
    <property type="entry name" value="YbeD/HP0495-like"/>
    <property type="match status" value="1"/>
</dbReference>
<gene>
    <name evidence="3" type="ORF">FHR99_001418</name>
</gene>
<comment type="caution">
    <text evidence="3">The sequence shown here is derived from an EMBL/GenBank/DDBJ whole genome shotgun (WGS) entry which is preliminary data.</text>
</comment>